<dbReference type="InParanoid" id="K2SGH4"/>
<organism evidence="1 2">
    <name type="scientific">Macrophomina phaseolina (strain MS6)</name>
    <name type="common">Charcoal rot fungus</name>
    <dbReference type="NCBI Taxonomy" id="1126212"/>
    <lineage>
        <taxon>Eukaryota</taxon>
        <taxon>Fungi</taxon>
        <taxon>Dikarya</taxon>
        <taxon>Ascomycota</taxon>
        <taxon>Pezizomycotina</taxon>
        <taxon>Dothideomycetes</taxon>
        <taxon>Dothideomycetes incertae sedis</taxon>
        <taxon>Botryosphaeriales</taxon>
        <taxon>Botryosphaeriaceae</taxon>
        <taxon>Macrophomina</taxon>
    </lineage>
</organism>
<dbReference type="HOGENOM" id="CLU_1510892_0_0_1"/>
<dbReference type="EMBL" id="AHHD01000288">
    <property type="protein sequence ID" value="EKG15935.1"/>
    <property type="molecule type" value="Genomic_DNA"/>
</dbReference>
<evidence type="ECO:0000313" key="2">
    <source>
        <dbReference type="Proteomes" id="UP000007129"/>
    </source>
</evidence>
<dbReference type="VEuPathDB" id="FungiDB:MPH_06901"/>
<protein>
    <submittedName>
        <fullName evidence="1">Uncharacterized protein</fullName>
    </submittedName>
</protein>
<comment type="caution">
    <text evidence="1">The sequence shown here is derived from an EMBL/GenBank/DDBJ whole genome shotgun (WGS) entry which is preliminary data.</text>
</comment>
<sequence length="178" mass="19301">MFFHVYIHFQYIVPSINLLAVRNNVASTTLPSTSKFAATRILPLLCLMVMPSGSMEPVDMFRCTVELFNSAAAATAIATVIGTAPCACPTEIARMTRSHSVAERSLPGRILCGCGADTIAILGTEPGTEFVSADRPMATAACRRPESRRLRRVGCASMSWERMLRSTPGSEAWTKTQL</sequence>
<dbReference type="Proteomes" id="UP000007129">
    <property type="component" value="Unassembled WGS sequence"/>
</dbReference>
<evidence type="ECO:0000313" key="1">
    <source>
        <dbReference type="EMBL" id="EKG15935.1"/>
    </source>
</evidence>
<dbReference type="AlphaFoldDB" id="K2SGH4"/>
<proteinExistence type="predicted"/>
<name>K2SGH4_MACPH</name>
<reference evidence="1 2" key="1">
    <citation type="journal article" date="2012" name="BMC Genomics">
        <title>Tools to kill: Genome of one of the most destructive plant pathogenic fungi Macrophomina phaseolina.</title>
        <authorList>
            <person name="Islam M.S."/>
            <person name="Haque M.S."/>
            <person name="Islam M.M."/>
            <person name="Emdad E.M."/>
            <person name="Halim A."/>
            <person name="Hossen Q.M.M."/>
            <person name="Hossain M.Z."/>
            <person name="Ahmed B."/>
            <person name="Rahim S."/>
            <person name="Rahman M.S."/>
            <person name="Alam M.M."/>
            <person name="Hou S."/>
            <person name="Wan X."/>
            <person name="Saito J.A."/>
            <person name="Alam M."/>
        </authorList>
    </citation>
    <scope>NUCLEOTIDE SEQUENCE [LARGE SCALE GENOMIC DNA]</scope>
    <source>
        <strain evidence="1 2">MS6</strain>
    </source>
</reference>
<gene>
    <name evidence="1" type="ORF">MPH_06901</name>
</gene>
<accession>K2SGH4</accession>